<dbReference type="Proteomes" id="UP001059596">
    <property type="component" value="Chromosome 3R"/>
</dbReference>
<evidence type="ECO:0000313" key="2">
    <source>
        <dbReference type="EMBL" id="KAI8044880.1"/>
    </source>
</evidence>
<keyword evidence="1" id="KW-0812">Transmembrane</keyword>
<sequence length="89" mass="10027">TPLSLSLSLFYCDVISVKVASELRTFVFVVAFGACGSPVLFMHVLIVLPDSHYFIVELVRAIRGSPFYYLPKSGTENRKHKSLFHNYSV</sequence>
<reference evidence="2" key="1">
    <citation type="journal article" date="2023" name="Genome Biol. Evol.">
        <title>Long-read-based Genome Assembly of Drosophila gunungcola Reveals Fewer Chemosensory Genes in Flower-breeding Species.</title>
        <authorList>
            <person name="Negi A."/>
            <person name="Liao B.Y."/>
            <person name="Yeh S.D."/>
        </authorList>
    </citation>
    <scope>NUCLEOTIDE SEQUENCE</scope>
    <source>
        <strain evidence="2">Sukarami</strain>
    </source>
</reference>
<dbReference type="EMBL" id="JAMKOV010000001">
    <property type="protein sequence ID" value="KAI8044880.1"/>
    <property type="molecule type" value="Genomic_DNA"/>
</dbReference>
<evidence type="ECO:0000313" key="3">
    <source>
        <dbReference type="Proteomes" id="UP001059596"/>
    </source>
</evidence>
<gene>
    <name evidence="2" type="ORF">M5D96_001055</name>
</gene>
<feature type="non-terminal residue" evidence="2">
    <location>
        <position position="1"/>
    </location>
</feature>
<name>A0A9P9YXS6_9MUSC</name>
<keyword evidence="1" id="KW-0472">Membrane</keyword>
<keyword evidence="1" id="KW-1133">Transmembrane helix</keyword>
<accession>A0A9P9YXS6</accession>
<comment type="caution">
    <text evidence="2">The sequence shown here is derived from an EMBL/GenBank/DDBJ whole genome shotgun (WGS) entry which is preliminary data.</text>
</comment>
<evidence type="ECO:0000256" key="1">
    <source>
        <dbReference type="SAM" id="Phobius"/>
    </source>
</evidence>
<dbReference type="AlphaFoldDB" id="A0A9P9YXS6"/>
<organism evidence="2 3">
    <name type="scientific">Drosophila gunungcola</name>
    <name type="common">fruit fly</name>
    <dbReference type="NCBI Taxonomy" id="103775"/>
    <lineage>
        <taxon>Eukaryota</taxon>
        <taxon>Metazoa</taxon>
        <taxon>Ecdysozoa</taxon>
        <taxon>Arthropoda</taxon>
        <taxon>Hexapoda</taxon>
        <taxon>Insecta</taxon>
        <taxon>Pterygota</taxon>
        <taxon>Neoptera</taxon>
        <taxon>Endopterygota</taxon>
        <taxon>Diptera</taxon>
        <taxon>Brachycera</taxon>
        <taxon>Muscomorpha</taxon>
        <taxon>Ephydroidea</taxon>
        <taxon>Drosophilidae</taxon>
        <taxon>Drosophila</taxon>
        <taxon>Sophophora</taxon>
    </lineage>
</organism>
<protein>
    <submittedName>
        <fullName evidence="2">Uncharacterized protein</fullName>
    </submittedName>
</protein>
<feature type="transmembrane region" description="Helical" evidence="1">
    <location>
        <begin position="26"/>
        <end position="48"/>
    </location>
</feature>
<keyword evidence="3" id="KW-1185">Reference proteome</keyword>
<proteinExistence type="predicted"/>